<accession>B7PXE4</accession>
<proteinExistence type="predicted"/>
<dbReference type="EMBL" id="ABJB010833800">
    <property type="status" value="NOT_ANNOTATED_CDS"/>
    <property type="molecule type" value="Genomic_DNA"/>
</dbReference>
<dbReference type="PANTHER" id="PTHR28653">
    <property type="match status" value="1"/>
</dbReference>
<dbReference type="AlphaFoldDB" id="B7PXE4"/>
<dbReference type="VEuPathDB" id="VectorBase:ISCW020484"/>
<dbReference type="HOGENOM" id="CLU_1231110_0_0_1"/>
<gene>
    <name evidence="2" type="primary">8032766</name>
    <name evidence="1" type="ORF">IscW_ISCW020484</name>
</gene>
<dbReference type="VEuPathDB" id="VectorBase:ISCI020484"/>
<dbReference type="OrthoDB" id="6477974at2759"/>
<dbReference type="EMBL" id="ABJB010744521">
    <property type="status" value="NOT_ANNOTATED_CDS"/>
    <property type="molecule type" value="Genomic_DNA"/>
</dbReference>
<organism>
    <name type="scientific">Ixodes scapularis</name>
    <name type="common">Black-legged tick</name>
    <name type="synonym">Deer tick</name>
    <dbReference type="NCBI Taxonomy" id="6945"/>
    <lineage>
        <taxon>Eukaryota</taxon>
        <taxon>Metazoa</taxon>
        <taxon>Ecdysozoa</taxon>
        <taxon>Arthropoda</taxon>
        <taxon>Chelicerata</taxon>
        <taxon>Arachnida</taxon>
        <taxon>Acari</taxon>
        <taxon>Parasitiformes</taxon>
        <taxon>Ixodida</taxon>
        <taxon>Ixodoidea</taxon>
        <taxon>Ixodidae</taxon>
        <taxon>Ixodinae</taxon>
        <taxon>Ixodes</taxon>
    </lineage>
</organism>
<dbReference type="GO" id="GO:0097196">
    <property type="term" value="C:Shu complex"/>
    <property type="evidence" value="ECO:0000318"/>
    <property type="project" value="GO_Central"/>
</dbReference>
<reference evidence="2" key="2">
    <citation type="submission" date="2020-05" db="UniProtKB">
        <authorList>
            <consortium name="EnsemblMetazoa"/>
        </authorList>
    </citation>
    <scope>IDENTIFICATION</scope>
    <source>
        <strain evidence="2">wikel</strain>
    </source>
</reference>
<dbReference type="PaxDb" id="6945-B7PXE4"/>
<dbReference type="STRING" id="6945.B7PXE4"/>
<dbReference type="GO" id="GO:0000724">
    <property type="term" value="P:double-strand break repair via homologous recombination"/>
    <property type="evidence" value="ECO:0000318"/>
    <property type="project" value="GO_Central"/>
</dbReference>
<dbReference type="EMBL" id="DS813618">
    <property type="protein sequence ID" value="EEC11266.1"/>
    <property type="molecule type" value="Genomic_DNA"/>
</dbReference>
<dbReference type="GO" id="GO:0003697">
    <property type="term" value="F:single-stranded DNA binding"/>
    <property type="evidence" value="ECO:0000318"/>
    <property type="project" value="GO_Central"/>
</dbReference>
<dbReference type="EMBL" id="ABJB010099870">
    <property type="status" value="NOT_ANNOTATED_CDS"/>
    <property type="molecule type" value="Genomic_DNA"/>
</dbReference>
<evidence type="ECO:0000313" key="1">
    <source>
        <dbReference type="EMBL" id="EEC11266.1"/>
    </source>
</evidence>
<dbReference type="VEuPathDB" id="VectorBase:ISCP_011388"/>
<reference evidence="1 3" key="1">
    <citation type="submission" date="2008-03" db="EMBL/GenBank/DDBJ databases">
        <title>Annotation of Ixodes scapularis.</title>
        <authorList>
            <consortium name="Ixodes scapularis Genome Project Consortium"/>
            <person name="Caler E."/>
            <person name="Hannick L.I."/>
            <person name="Bidwell S."/>
            <person name="Joardar V."/>
            <person name="Thiagarajan M."/>
            <person name="Amedeo P."/>
            <person name="Galinsky K.J."/>
            <person name="Schobel S."/>
            <person name="Inman J."/>
            <person name="Hostetler J."/>
            <person name="Miller J."/>
            <person name="Hammond M."/>
            <person name="Megy K."/>
            <person name="Lawson D."/>
            <person name="Kodira C."/>
            <person name="Sutton G."/>
            <person name="Meyer J."/>
            <person name="Hill C.A."/>
            <person name="Birren B."/>
            <person name="Nene V."/>
            <person name="Collins F."/>
            <person name="Alarcon-Chaidez F."/>
            <person name="Wikel S."/>
            <person name="Strausberg R."/>
        </authorList>
    </citation>
    <scope>NUCLEOTIDE SEQUENCE [LARGE SCALE GENOMIC DNA]</scope>
    <source>
        <strain evidence="3">Wikel</strain>
        <strain evidence="1">Wikel colony</strain>
    </source>
</reference>
<evidence type="ECO:0000313" key="2">
    <source>
        <dbReference type="EnsemblMetazoa" id="ISCW020484-PA"/>
    </source>
</evidence>
<protein>
    <submittedName>
        <fullName evidence="1 2">Uncharacterized protein</fullName>
    </submittedName>
</protein>
<name>B7PXE4_IXOSC</name>
<evidence type="ECO:0000313" key="3">
    <source>
        <dbReference type="Proteomes" id="UP000001555"/>
    </source>
</evidence>
<sequence length="225" mass="24935">MTFRLIFPLSTEDVSGNPCLAATETLVFGSDRECLASLGLQLAVTAAEAEAYVLVLGCGMIDSAFHVRGMPRFRQDMVDFIRPKYLGNLKAVFDYLLRFHLLPVLPAVIIFSGLQEYIREASTDPNGDQTIASLFAMLKDFANFATAKTGQQCRLFVSCHDGPARAGLSLCPTYVTLPFFAFPWRCDPEAQGSARFHLVHGGPRPTTLRFRREGRQLCFEGVTRS</sequence>
<dbReference type="InParanoid" id="B7PXE4"/>
<dbReference type="EnsemblMetazoa" id="ISCW020484-RA">
    <property type="protein sequence ID" value="ISCW020484-PA"/>
    <property type="gene ID" value="ISCW020484"/>
</dbReference>
<dbReference type="PANTHER" id="PTHR28653:SF1">
    <property type="entry name" value="ATPASE SWSAP1"/>
    <property type="match status" value="1"/>
</dbReference>
<dbReference type="Proteomes" id="UP000001555">
    <property type="component" value="Unassembled WGS sequence"/>
</dbReference>
<keyword evidence="3" id="KW-1185">Reference proteome</keyword>